<dbReference type="InterPro" id="IPR011009">
    <property type="entry name" value="Kinase-like_dom_sf"/>
</dbReference>
<gene>
    <name evidence="11" type="ORF">C8A05DRAFT_41911</name>
</gene>
<proteinExistence type="predicted"/>
<dbReference type="Proteomes" id="UP001303889">
    <property type="component" value="Unassembled WGS sequence"/>
</dbReference>
<evidence type="ECO:0000256" key="6">
    <source>
        <dbReference type="ARBA" id="ARBA00022840"/>
    </source>
</evidence>
<keyword evidence="5 11" id="KW-0418">Kinase</keyword>
<feature type="binding site" evidence="7">
    <location>
        <position position="204"/>
    </location>
    <ligand>
        <name>ATP</name>
        <dbReference type="ChEBI" id="CHEBI:30616"/>
    </ligand>
</feature>
<dbReference type="Pfam" id="PF00433">
    <property type="entry name" value="Pkinase_C"/>
    <property type="match status" value="1"/>
</dbReference>
<keyword evidence="1 11" id="KW-0723">Serine/threonine-protein kinase</keyword>
<dbReference type="InterPro" id="IPR017892">
    <property type="entry name" value="Pkinase_C"/>
</dbReference>
<evidence type="ECO:0000256" key="8">
    <source>
        <dbReference type="SAM" id="MobiDB-lite"/>
    </source>
</evidence>
<dbReference type="SUPFAM" id="SSF56112">
    <property type="entry name" value="Protein kinase-like (PK-like)"/>
    <property type="match status" value="1"/>
</dbReference>
<evidence type="ECO:0000256" key="2">
    <source>
        <dbReference type="ARBA" id="ARBA00022553"/>
    </source>
</evidence>
<sequence>MPAPPSSPSCPTTPESTPSAPFPPAGPTKPGTLTMTLHEAEGLSLPRGKKFVFSRRRGLASGSWWAMSPVFLPYAVVEFGGVRVRIAAVEGSGERPVWPGGTTKYNFEVEGREGEDGVEVGVFIRHPDPPPGEGGWTGQKGVEWVKVEGGTGRVRMGVWFVEEPPAAAELTVDEFELLAVLGAGTYGRVMQVRKKDTGRIYALKAVPKLVLVLCSKAQQAVDERLILAQINSLFTVPLEFAFQSPQKLYLGLVFINGGEHEHRKRQHRFTVDSARLYMAELVCALECLHGAGILHRDLKPDNALLDGDGHVLPCDFGLSESAMFDDGAFNFVTPEVLRGESYRRGVDWWALGVVLYKMLTGKLPFYAGSPKLTLQRISEGPVGSSMHLMQMPAPARDLVLRLLDRDAATRLGVRGAAEVRAHKFFEDIDWGKAVRKEYEMKFKPAVLNPSDLNNFHQRFTSQIPQDSVAEGRPLSSAEQDLFAGFSYARPDAELEGIERLDTGSIEDLAQFP</sequence>
<evidence type="ECO:0000256" key="5">
    <source>
        <dbReference type="ARBA" id="ARBA00022777"/>
    </source>
</evidence>
<organism evidence="11 12">
    <name type="scientific">Staphylotrichum tortipilum</name>
    <dbReference type="NCBI Taxonomy" id="2831512"/>
    <lineage>
        <taxon>Eukaryota</taxon>
        <taxon>Fungi</taxon>
        <taxon>Dikarya</taxon>
        <taxon>Ascomycota</taxon>
        <taxon>Pezizomycotina</taxon>
        <taxon>Sordariomycetes</taxon>
        <taxon>Sordariomycetidae</taxon>
        <taxon>Sordariales</taxon>
        <taxon>Chaetomiaceae</taxon>
        <taxon>Staphylotrichum</taxon>
    </lineage>
</organism>
<dbReference type="EMBL" id="MU855371">
    <property type="protein sequence ID" value="KAK3905089.1"/>
    <property type="molecule type" value="Genomic_DNA"/>
</dbReference>
<evidence type="ECO:0000256" key="7">
    <source>
        <dbReference type="PROSITE-ProRule" id="PRU10141"/>
    </source>
</evidence>
<dbReference type="Gene3D" id="1.10.510.10">
    <property type="entry name" value="Transferase(Phosphotransferase) domain 1"/>
    <property type="match status" value="1"/>
</dbReference>
<dbReference type="SMART" id="SM00133">
    <property type="entry name" value="S_TK_X"/>
    <property type="match status" value="1"/>
</dbReference>
<protein>
    <submittedName>
        <fullName evidence="11">Serine/threonine protein kinase-like protein</fullName>
    </submittedName>
</protein>
<dbReference type="GO" id="GO:0004674">
    <property type="term" value="F:protein serine/threonine kinase activity"/>
    <property type="evidence" value="ECO:0007669"/>
    <property type="project" value="UniProtKB-KW"/>
</dbReference>
<feature type="compositionally biased region" description="Low complexity" evidence="8">
    <location>
        <begin position="9"/>
        <end position="19"/>
    </location>
</feature>
<name>A0AAN6RW87_9PEZI</name>
<evidence type="ECO:0000313" key="12">
    <source>
        <dbReference type="Proteomes" id="UP001303889"/>
    </source>
</evidence>
<keyword evidence="12" id="KW-1185">Reference proteome</keyword>
<dbReference type="Gene3D" id="3.30.200.20">
    <property type="entry name" value="Phosphorylase Kinase, domain 1"/>
    <property type="match status" value="1"/>
</dbReference>
<dbReference type="PROSITE" id="PS00107">
    <property type="entry name" value="PROTEIN_KINASE_ATP"/>
    <property type="match status" value="1"/>
</dbReference>
<evidence type="ECO:0000259" key="10">
    <source>
        <dbReference type="PROSITE" id="PS51285"/>
    </source>
</evidence>
<dbReference type="PANTHER" id="PTHR24351">
    <property type="entry name" value="RIBOSOMAL PROTEIN S6 KINASE"/>
    <property type="match status" value="1"/>
</dbReference>
<keyword evidence="6 7" id="KW-0067">ATP-binding</keyword>
<dbReference type="GO" id="GO:0005524">
    <property type="term" value="F:ATP binding"/>
    <property type="evidence" value="ECO:0007669"/>
    <property type="project" value="UniProtKB-UniRule"/>
</dbReference>
<dbReference type="PROSITE" id="PS50011">
    <property type="entry name" value="PROTEIN_KINASE_DOM"/>
    <property type="match status" value="1"/>
</dbReference>
<keyword evidence="2" id="KW-0597">Phosphoprotein</keyword>
<dbReference type="Pfam" id="PF00069">
    <property type="entry name" value="Pkinase"/>
    <property type="match status" value="1"/>
</dbReference>
<reference evidence="11" key="1">
    <citation type="journal article" date="2023" name="Mol. Phylogenet. Evol.">
        <title>Genome-scale phylogeny and comparative genomics of the fungal order Sordariales.</title>
        <authorList>
            <person name="Hensen N."/>
            <person name="Bonometti L."/>
            <person name="Westerberg I."/>
            <person name="Brannstrom I.O."/>
            <person name="Guillou S."/>
            <person name="Cros-Aarteil S."/>
            <person name="Calhoun S."/>
            <person name="Haridas S."/>
            <person name="Kuo A."/>
            <person name="Mondo S."/>
            <person name="Pangilinan J."/>
            <person name="Riley R."/>
            <person name="LaButti K."/>
            <person name="Andreopoulos B."/>
            <person name="Lipzen A."/>
            <person name="Chen C."/>
            <person name="Yan M."/>
            <person name="Daum C."/>
            <person name="Ng V."/>
            <person name="Clum A."/>
            <person name="Steindorff A."/>
            <person name="Ohm R.A."/>
            <person name="Martin F."/>
            <person name="Silar P."/>
            <person name="Natvig D.O."/>
            <person name="Lalanne C."/>
            <person name="Gautier V."/>
            <person name="Ament-Velasquez S.L."/>
            <person name="Kruys A."/>
            <person name="Hutchinson M.I."/>
            <person name="Powell A.J."/>
            <person name="Barry K."/>
            <person name="Miller A.N."/>
            <person name="Grigoriev I.V."/>
            <person name="Debuchy R."/>
            <person name="Gladieux P."/>
            <person name="Hiltunen Thoren M."/>
            <person name="Johannesson H."/>
        </authorList>
    </citation>
    <scope>NUCLEOTIDE SEQUENCE</scope>
    <source>
        <strain evidence="11">CBS 103.79</strain>
    </source>
</reference>
<evidence type="ECO:0000256" key="4">
    <source>
        <dbReference type="ARBA" id="ARBA00022741"/>
    </source>
</evidence>
<dbReference type="PROSITE" id="PS51285">
    <property type="entry name" value="AGC_KINASE_CTER"/>
    <property type="match status" value="1"/>
</dbReference>
<evidence type="ECO:0000256" key="3">
    <source>
        <dbReference type="ARBA" id="ARBA00022679"/>
    </source>
</evidence>
<dbReference type="InterPro" id="IPR000961">
    <property type="entry name" value="AGC-kinase_C"/>
</dbReference>
<reference evidence="11" key="2">
    <citation type="submission" date="2023-05" db="EMBL/GenBank/DDBJ databases">
        <authorList>
            <consortium name="Lawrence Berkeley National Laboratory"/>
            <person name="Steindorff A."/>
            <person name="Hensen N."/>
            <person name="Bonometti L."/>
            <person name="Westerberg I."/>
            <person name="Brannstrom I.O."/>
            <person name="Guillou S."/>
            <person name="Cros-Aarteil S."/>
            <person name="Calhoun S."/>
            <person name="Haridas S."/>
            <person name="Kuo A."/>
            <person name="Mondo S."/>
            <person name="Pangilinan J."/>
            <person name="Riley R."/>
            <person name="Labutti K."/>
            <person name="Andreopoulos B."/>
            <person name="Lipzen A."/>
            <person name="Chen C."/>
            <person name="Yanf M."/>
            <person name="Daum C."/>
            <person name="Ng V."/>
            <person name="Clum A."/>
            <person name="Ohm R."/>
            <person name="Martin F."/>
            <person name="Silar P."/>
            <person name="Natvig D."/>
            <person name="Lalanne C."/>
            <person name="Gautier V."/>
            <person name="Ament-Velasquez S.L."/>
            <person name="Kruys A."/>
            <person name="Hutchinson M.I."/>
            <person name="Powell A.J."/>
            <person name="Barry K."/>
            <person name="Miller A.N."/>
            <person name="Grigoriev I.V."/>
            <person name="Debuchy R."/>
            <person name="Gladieux P."/>
            <person name="Thoren M.H."/>
            <person name="Johannesson H."/>
        </authorList>
    </citation>
    <scope>NUCLEOTIDE SEQUENCE</scope>
    <source>
        <strain evidence="11">CBS 103.79</strain>
    </source>
</reference>
<evidence type="ECO:0000313" key="11">
    <source>
        <dbReference type="EMBL" id="KAK3905089.1"/>
    </source>
</evidence>
<keyword evidence="3" id="KW-0808">Transferase</keyword>
<accession>A0AAN6RW87</accession>
<evidence type="ECO:0000259" key="9">
    <source>
        <dbReference type="PROSITE" id="PS50011"/>
    </source>
</evidence>
<comment type="caution">
    <text evidence="11">The sequence shown here is derived from an EMBL/GenBank/DDBJ whole genome shotgun (WGS) entry which is preliminary data.</text>
</comment>
<evidence type="ECO:0000256" key="1">
    <source>
        <dbReference type="ARBA" id="ARBA00022527"/>
    </source>
</evidence>
<feature type="domain" description="Protein kinase" evidence="9">
    <location>
        <begin position="175"/>
        <end position="425"/>
    </location>
</feature>
<feature type="domain" description="AGC-kinase C-terminal" evidence="10">
    <location>
        <begin position="426"/>
        <end position="497"/>
    </location>
</feature>
<keyword evidence="4 7" id="KW-0547">Nucleotide-binding</keyword>
<feature type="region of interest" description="Disordered" evidence="8">
    <location>
        <begin position="1"/>
        <end position="30"/>
    </location>
</feature>
<dbReference type="InterPro" id="IPR017441">
    <property type="entry name" value="Protein_kinase_ATP_BS"/>
</dbReference>
<dbReference type="SMART" id="SM00220">
    <property type="entry name" value="S_TKc"/>
    <property type="match status" value="1"/>
</dbReference>
<dbReference type="InterPro" id="IPR000719">
    <property type="entry name" value="Prot_kinase_dom"/>
</dbReference>
<dbReference type="AlphaFoldDB" id="A0AAN6RW87"/>